<dbReference type="KEGG" id="fgu:SD28_01930"/>
<protein>
    <submittedName>
        <fullName evidence="1">Uncharacterized protein</fullName>
    </submittedName>
</protein>
<gene>
    <name evidence="1" type="ORF">SD28_01930</name>
</gene>
<reference evidence="1 2" key="1">
    <citation type="submission" date="2014-12" db="EMBL/GenBank/DDBJ databases">
        <title>Complete genome sequence of Francisella guanzhouensis strain 08HL01032 isolated from air-conditioning system in China.</title>
        <authorList>
            <person name="Svensson D."/>
            <person name="Ohrman C."/>
            <person name="Backman S."/>
            <person name="Karlsson E."/>
            <person name="Nilsson E."/>
            <person name="Bystrom M."/>
            <person name="Larkeryd A."/>
            <person name="Stenberg P."/>
            <person name="Scholtz H.C."/>
            <person name="Forsman M."/>
            <person name="Sjodin A."/>
        </authorList>
    </citation>
    <scope>NUCLEOTIDE SEQUENCE [LARGE SCALE GENOMIC DNA]</scope>
    <source>
        <strain evidence="1 2">08HL01032</strain>
    </source>
</reference>
<evidence type="ECO:0000313" key="1">
    <source>
        <dbReference type="EMBL" id="AJC48497.1"/>
    </source>
</evidence>
<proteinExistence type="predicted"/>
<dbReference type="HOGENOM" id="CLU_1370428_0_0_6"/>
<evidence type="ECO:0000313" key="2">
    <source>
        <dbReference type="Proteomes" id="UP000031104"/>
    </source>
</evidence>
<dbReference type="Proteomes" id="UP000031104">
    <property type="component" value="Chromosome"/>
</dbReference>
<name>A0A0A8E4G8_9GAMM</name>
<dbReference type="STRING" id="594679.SD28_01930"/>
<sequence>MILNSLIIFTKELNMKIISLKDTQSYDKNTVFTVYGVNIDSVGNVKYYINENTGDFLFPCDNEDFKIKDSRISKTWSLILNDDGSCDFIPYEWKNWTEQNKNIEDYDFFRTLMEYYDSPAHIIYRKYKKLMDEEFDTSLIKTEKLGRLLKGEYKRYFIKIYDDSKISGGYLLSLYKTLPQNGSDVDEWFDNYEELEKYFKNNDLEVEWLEE</sequence>
<organism evidence="1 2">
    <name type="scientific">Allofrancisella guangzhouensis</name>
    <dbReference type="NCBI Taxonomy" id="594679"/>
    <lineage>
        <taxon>Bacteria</taxon>
        <taxon>Pseudomonadati</taxon>
        <taxon>Pseudomonadota</taxon>
        <taxon>Gammaproteobacteria</taxon>
        <taxon>Thiotrichales</taxon>
        <taxon>Francisellaceae</taxon>
        <taxon>Allofrancisella</taxon>
    </lineage>
</organism>
<dbReference type="EMBL" id="CP010427">
    <property type="protein sequence ID" value="AJC48497.1"/>
    <property type="molecule type" value="Genomic_DNA"/>
</dbReference>
<dbReference type="AlphaFoldDB" id="A0A0A8E4G8"/>
<keyword evidence="2" id="KW-1185">Reference proteome</keyword>
<accession>A0A0A8E4G8</accession>